<dbReference type="PATRIC" id="fig|1605367.3.peg.2801"/>
<name>A0A0P7BMC5_9BACT</name>
<evidence type="ECO:0000313" key="1">
    <source>
        <dbReference type="EMBL" id="KPM48407.1"/>
    </source>
</evidence>
<protein>
    <submittedName>
        <fullName evidence="1">Uncharacterized protein</fullName>
    </submittedName>
</protein>
<reference evidence="1 2" key="1">
    <citation type="submission" date="2015-07" db="EMBL/GenBank/DDBJ databases">
        <title>The draft genome sequence of Leadbetterella sp. JN14-9.</title>
        <authorList>
            <person name="Liu Y."/>
            <person name="Du J."/>
            <person name="Shao Z."/>
        </authorList>
    </citation>
    <scope>NUCLEOTIDE SEQUENCE [LARGE SCALE GENOMIC DNA]</scope>
    <source>
        <strain evidence="1 2">JN14-9</strain>
    </source>
</reference>
<evidence type="ECO:0000313" key="2">
    <source>
        <dbReference type="Proteomes" id="UP000050454"/>
    </source>
</evidence>
<gene>
    <name evidence="1" type="ORF">AFM12_07150</name>
</gene>
<comment type="caution">
    <text evidence="1">The sequence shown here is derived from an EMBL/GenBank/DDBJ whole genome shotgun (WGS) entry which is preliminary data.</text>
</comment>
<sequence length="519" mass="59844">MPVAIKSISRSAFFDKLFSNNNLRAVSSLDEYTSPLNKAEVYHLLKRCCYSIDVSFANSLIGKTAREVVNLLINNATNRTIPAPPFDVNQGFRNPQLLPAEQYQDERNKNLTAHFAQNKQLIEWWIDLMRKDTKSLGEKVTFMWHSHFTTQYEGNEPISAQYMYRQNQLLRRQFLGDFKSFLEQITIDGAMLQYLNGSQNIKDAPNENYARELFELYSVGIGDGHYTEDDIREAAKVLTGWKATHFLEETEIYQPYLRVNQFSTDTKTVFDTEFVVDYEVNQTNVFKNSIQKLMQVTLDKKGEEVSRFIMGKMYRAFVYNNPDTDENETVKELAAYFRSNGFDTKKALIKLLTSQHFFDANNHGISIKSPLESFLNFTAHFDLSNEELRIALKDYGQELLNPPDVSGWKGYRSWVNTKSLPGFIESFTTILNSKSDLYVGEWASKLDNYNDAYGLTESLALLFFGRVPTESRLKKVENALLGGAPYYEWPEIAANKENAGIRVKVALRDMFKMPEFYLI</sequence>
<dbReference type="EMBL" id="LGTQ01000006">
    <property type="protein sequence ID" value="KPM48407.1"/>
    <property type="molecule type" value="Genomic_DNA"/>
</dbReference>
<organism evidence="1 2">
    <name type="scientific">Jiulongibacter sediminis</name>
    <dbReference type="NCBI Taxonomy" id="1605367"/>
    <lineage>
        <taxon>Bacteria</taxon>
        <taxon>Pseudomonadati</taxon>
        <taxon>Bacteroidota</taxon>
        <taxon>Cytophagia</taxon>
        <taxon>Cytophagales</taxon>
        <taxon>Leadbetterellaceae</taxon>
        <taxon>Jiulongibacter</taxon>
    </lineage>
</organism>
<dbReference type="STRING" id="1605367.AFM12_07150"/>
<dbReference type="Pfam" id="PF08811">
    <property type="entry name" value="DUF1800"/>
    <property type="match status" value="1"/>
</dbReference>
<keyword evidence="2" id="KW-1185">Reference proteome</keyword>
<accession>A0A0P7BMC5</accession>
<proteinExistence type="predicted"/>
<dbReference type="InterPro" id="IPR014917">
    <property type="entry name" value="DUF1800"/>
</dbReference>
<dbReference type="AlphaFoldDB" id="A0A0P7BMC5"/>
<dbReference type="Proteomes" id="UP000050454">
    <property type="component" value="Unassembled WGS sequence"/>
</dbReference>